<dbReference type="GO" id="GO:0030008">
    <property type="term" value="C:TRAPP complex"/>
    <property type="evidence" value="ECO:0007669"/>
    <property type="project" value="UniProtKB-UniRule"/>
</dbReference>
<keyword evidence="3 6" id="KW-0931">ER-Golgi transport</keyword>
<name>A0AAD7XJW7_9STRA</name>
<dbReference type="CDD" id="cd14855">
    <property type="entry name" value="TRAPPC1_MUM2"/>
    <property type="match status" value="1"/>
</dbReference>
<comment type="caution">
    <text evidence="7">The sequence shown here is derived from an EMBL/GenBank/DDBJ whole genome shotgun (WGS) entry which is preliminary data.</text>
</comment>
<dbReference type="AlphaFoldDB" id="A0AAD7XJW7"/>
<dbReference type="EMBL" id="JAQMWT010000629">
    <property type="protein sequence ID" value="KAJ8598875.1"/>
    <property type="molecule type" value="Genomic_DNA"/>
</dbReference>
<dbReference type="GO" id="GO:0005783">
    <property type="term" value="C:endoplasmic reticulum"/>
    <property type="evidence" value="ECO:0007669"/>
    <property type="project" value="UniProtKB-SubCell"/>
</dbReference>
<dbReference type="SUPFAM" id="SSF64356">
    <property type="entry name" value="SNARE-like"/>
    <property type="match status" value="1"/>
</dbReference>
<comment type="similarity">
    <text evidence="5">Belongs to the TRAPP small subunits family. BET5 subfamily.</text>
</comment>
<evidence type="ECO:0000313" key="8">
    <source>
        <dbReference type="Proteomes" id="UP001230188"/>
    </source>
</evidence>
<dbReference type="GO" id="GO:0005794">
    <property type="term" value="C:Golgi apparatus"/>
    <property type="evidence" value="ECO:0007669"/>
    <property type="project" value="UniProtKB-SubCell"/>
</dbReference>
<evidence type="ECO:0000256" key="4">
    <source>
        <dbReference type="ARBA" id="ARBA00023034"/>
    </source>
</evidence>
<keyword evidence="8" id="KW-1185">Reference proteome</keyword>
<dbReference type="Pfam" id="PF04099">
    <property type="entry name" value="Sybindin"/>
    <property type="match status" value="1"/>
</dbReference>
<dbReference type="GO" id="GO:0006888">
    <property type="term" value="P:endoplasmic reticulum to Golgi vesicle-mediated transport"/>
    <property type="evidence" value="ECO:0007669"/>
    <property type="project" value="UniProtKB-UniRule"/>
</dbReference>
<comment type="subunit">
    <text evidence="6">Part of the multisubunit transport protein particle (TRAPP) complex.</text>
</comment>
<reference evidence="7" key="1">
    <citation type="submission" date="2023-01" db="EMBL/GenBank/DDBJ databases">
        <title>Metagenome sequencing of chrysophaentin producing Chrysophaeum taylorii.</title>
        <authorList>
            <person name="Davison J."/>
            <person name="Bewley C."/>
        </authorList>
    </citation>
    <scope>NUCLEOTIDE SEQUENCE</scope>
    <source>
        <strain evidence="7">NIES-1699</strain>
    </source>
</reference>
<keyword evidence="2 6" id="KW-0256">Endoplasmic reticulum</keyword>
<accession>A0AAD7XJW7</accession>
<dbReference type="InterPro" id="IPR011012">
    <property type="entry name" value="Longin-like_dom_sf"/>
</dbReference>
<evidence type="ECO:0000256" key="1">
    <source>
        <dbReference type="ARBA" id="ARBA00022448"/>
    </source>
</evidence>
<evidence type="ECO:0000256" key="6">
    <source>
        <dbReference type="RuleBase" id="RU366065"/>
    </source>
</evidence>
<keyword evidence="1 6" id="KW-0813">Transport</keyword>
<sequence length="138" mass="16204">MIYNMYIFNRRGTCVYYRRWHGRENDEEKQRLVFGMLYSMNELVGKLSGSISKDGMLTIKTNSFTMHQFHTASGTRFVLNTDNNAGDLRQNMYHIYAMIWVECVVKSPMWSPMSATPVDSPLFDRQLETYLEGLTCFR</sequence>
<dbReference type="SMART" id="SM01399">
    <property type="entry name" value="Sybindin"/>
    <property type="match status" value="1"/>
</dbReference>
<protein>
    <recommendedName>
        <fullName evidence="6">Trafficking protein particle complex subunit</fullName>
    </recommendedName>
</protein>
<dbReference type="Proteomes" id="UP001230188">
    <property type="component" value="Unassembled WGS sequence"/>
</dbReference>
<dbReference type="Gene3D" id="3.30.450.70">
    <property type="match status" value="1"/>
</dbReference>
<evidence type="ECO:0000256" key="3">
    <source>
        <dbReference type="ARBA" id="ARBA00022892"/>
    </source>
</evidence>
<keyword evidence="4 6" id="KW-0333">Golgi apparatus</keyword>
<proteinExistence type="inferred from homology"/>
<dbReference type="PANTHER" id="PTHR23249">
    <property type="entry name" value="TRAFFICKING PROTEIN PARTICLE COMPLEX SUBUNIT"/>
    <property type="match status" value="1"/>
</dbReference>
<dbReference type="PANTHER" id="PTHR23249:SF16">
    <property type="entry name" value="TRAFFICKING PROTEIN PARTICLE COMPLEX SUBUNIT 1"/>
    <property type="match status" value="1"/>
</dbReference>
<dbReference type="InterPro" id="IPR007233">
    <property type="entry name" value="TRAPPC"/>
</dbReference>
<organism evidence="7 8">
    <name type="scientific">Chrysophaeum taylorii</name>
    <dbReference type="NCBI Taxonomy" id="2483200"/>
    <lineage>
        <taxon>Eukaryota</taxon>
        <taxon>Sar</taxon>
        <taxon>Stramenopiles</taxon>
        <taxon>Ochrophyta</taxon>
        <taxon>Pelagophyceae</taxon>
        <taxon>Pelagomonadales</taxon>
        <taxon>Pelagomonadaceae</taxon>
        <taxon>Chrysophaeum</taxon>
    </lineage>
</organism>
<evidence type="ECO:0000313" key="7">
    <source>
        <dbReference type="EMBL" id="KAJ8598875.1"/>
    </source>
</evidence>
<comment type="subcellular location">
    <subcellularLocation>
        <location evidence="6">Endoplasmic reticulum</location>
    </subcellularLocation>
    <subcellularLocation>
        <location evidence="6">Golgi apparatus</location>
        <location evidence="6">cis-Golgi network</location>
    </subcellularLocation>
</comment>
<evidence type="ECO:0000256" key="5">
    <source>
        <dbReference type="ARBA" id="ARBA00038167"/>
    </source>
</evidence>
<evidence type="ECO:0000256" key="2">
    <source>
        <dbReference type="ARBA" id="ARBA00022824"/>
    </source>
</evidence>
<gene>
    <name evidence="7" type="ORF">CTAYLR_009967</name>
</gene>